<dbReference type="EMBL" id="LAZR01000401">
    <property type="protein sequence ID" value="KKN70584.1"/>
    <property type="molecule type" value="Genomic_DNA"/>
</dbReference>
<protein>
    <recommendedName>
        <fullName evidence="1">HTH lysR-type domain-containing protein</fullName>
    </recommendedName>
</protein>
<evidence type="ECO:0000259" key="1">
    <source>
        <dbReference type="PROSITE" id="PS50931"/>
    </source>
</evidence>
<dbReference type="GO" id="GO:0005829">
    <property type="term" value="C:cytosol"/>
    <property type="evidence" value="ECO:0007669"/>
    <property type="project" value="TreeGrafter"/>
</dbReference>
<dbReference type="InterPro" id="IPR000847">
    <property type="entry name" value="LysR_HTH_N"/>
</dbReference>
<gene>
    <name evidence="2" type="ORF">LCGC14_0430150</name>
</gene>
<organism evidence="2">
    <name type="scientific">marine sediment metagenome</name>
    <dbReference type="NCBI Taxonomy" id="412755"/>
    <lineage>
        <taxon>unclassified sequences</taxon>
        <taxon>metagenomes</taxon>
        <taxon>ecological metagenomes</taxon>
    </lineage>
</organism>
<dbReference type="InterPro" id="IPR036388">
    <property type="entry name" value="WH-like_DNA-bd_sf"/>
</dbReference>
<dbReference type="PROSITE" id="PS50931">
    <property type="entry name" value="HTH_LYSR"/>
    <property type="match status" value="1"/>
</dbReference>
<dbReference type="PANTHER" id="PTHR30419">
    <property type="entry name" value="HTH-TYPE TRANSCRIPTIONAL REGULATOR YBHD"/>
    <property type="match status" value="1"/>
</dbReference>
<dbReference type="SUPFAM" id="SSF46785">
    <property type="entry name" value="Winged helix' DNA-binding domain"/>
    <property type="match status" value="1"/>
</dbReference>
<reference evidence="2" key="1">
    <citation type="journal article" date="2015" name="Nature">
        <title>Complex archaea that bridge the gap between prokaryotes and eukaryotes.</title>
        <authorList>
            <person name="Spang A."/>
            <person name="Saw J.H."/>
            <person name="Jorgensen S.L."/>
            <person name="Zaremba-Niedzwiedzka K."/>
            <person name="Martijn J."/>
            <person name="Lind A.E."/>
            <person name="van Eijk R."/>
            <person name="Schleper C."/>
            <person name="Guy L."/>
            <person name="Ettema T.J."/>
        </authorList>
    </citation>
    <scope>NUCLEOTIDE SEQUENCE</scope>
</reference>
<comment type="caution">
    <text evidence="2">The sequence shown here is derived from an EMBL/GenBank/DDBJ whole genome shotgun (WGS) entry which is preliminary data.</text>
</comment>
<dbReference type="Pfam" id="PF00126">
    <property type="entry name" value="HTH_1"/>
    <property type="match status" value="1"/>
</dbReference>
<accession>A0A0F9SUL6</accession>
<evidence type="ECO:0000313" key="2">
    <source>
        <dbReference type="EMBL" id="KKN70584.1"/>
    </source>
</evidence>
<dbReference type="AlphaFoldDB" id="A0A0F9SUL6"/>
<dbReference type="InterPro" id="IPR036390">
    <property type="entry name" value="WH_DNA-bd_sf"/>
</dbReference>
<dbReference type="InterPro" id="IPR050950">
    <property type="entry name" value="HTH-type_LysR_regulators"/>
</dbReference>
<dbReference type="PRINTS" id="PR00039">
    <property type="entry name" value="HTHLYSR"/>
</dbReference>
<sequence>MTLNKRMPAFEDMPSFNYRDMRAALEVSEQGSVTKAAENLGISQPGLTRMIQRLERGLGFKLFTRGTSMEVTNRGMYALVHMDHATTQIHHLMTEEPV</sequence>
<feature type="domain" description="HTH lysR-type" evidence="1">
    <location>
        <begin position="16"/>
        <end position="72"/>
    </location>
</feature>
<dbReference type="Gene3D" id="1.10.10.10">
    <property type="entry name" value="Winged helix-like DNA-binding domain superfamily/Winged helix DNA-binding domain"/>
    <property type="match status" value="1"/>
</dbReference>
<dbReference type="GO" id="GO:0003700">
    <property type="term" value="F:DNA-binding transcription factor activity"/>
    <property type="evidence" value="ECO:0007669"/>
    <property type="project" value="InterPro"/>
</dbReference>
<name>A0A0F9SUL6_9ZZZZ</name>
<proteinExistence type="predicted"/>